<dbReference type="Gene3D" id="2.60.120.200">
    <property type="match status" value="1"/>
</dbReference>
<dbReference type="InterPro" id="IPR011628">
    <property type="entry name" value="Cleaved_adhesin"/>
</dbReference>
<gene>
    <name evidence="4" type="ORF">SAMN05444371_0862</name>
</gene>
<dbReference type="NCBIfam" id="NF038128">
    <property type="entry name" value="choice_anch_J"/>
    <property type="match status" value="1"/>
</dbReference>
<dbReference type="Proteomes" id="UP000184498">
    <property type="component" value="Unassembled WGS sequence"/>
</dbReference>
<dbReference type="Pfam" id="PF20009">
    <property type="entry name" value="GEVED"/>
    <property type="match status" value="1"/>
</dbReference>
<dbReference type="PROSITE" id="PS50853">
    <property type="entry name" value="FN3"/>
    <property type="match status" value="1"/>
</dbReference>
<feature type="domain" description="Fibronectin type-III" evidence="3">
    <location>
        <begin position="181"/>
        <end position="278"/>
    </location>
</feature>
<organism evidence="4 5">
    <name type="scientific">Epilithonimonas mollis</name>
    <dbReference type="NCBI Taxonomy" id="216903"/>
    <lineage>
        <taxon>Bacteria</taxon>
        <taxon>Pseudomonadati</taxon>
        <taxon>Bacteroidota</taxon>
        <taxon>Flavobacteriia</taxon>
        <taxon>Flavobacteriales</taxon>
        <taxon>Weeksellaceae</taxon>
        <taxon>Chryseobacterium group</taxon>
        <taxon>Epilithonimonas</taxon>
    </lineage>
</organism>
<keyword evidence="5" id="KW-1185">Reference proteome</keyword>
<dbReference type="CDD" id="cd00063">
    <property type="entry name" value="FN3"/>
    <property type="match status" value="1"/>
</dbReference>
<evidence type="ECO:0000259" key="3">
    <source>
        <dbReference type="PROSITE" id="PS50853"/>
    </source>
</evidence>
<dbReference type="NCBIfam" id="TIGR04183">
    <property type="entry name" value="Por_Secre_tail"/>
    <property type="match status" value="1"/>
</dbReference>
<evidence type="ECO:0000256" key="1">
    <source>
        <dbReference type="ARBA" id="ARBA00022729"/>
    </source>
</evidence>
<sequence>MKKKLFLSLLTLGTLAKAQFSENFDASTSTPAGWTVINGGGTSTFIFDAGAPGSVLSAPNAAQINYDATAHDDYLVTPAITVTAGVNDRLTFFVKNQDPAYVENYDVKISTTTATAAAFTTFIKANAPAPNAWTQVILDLTPYLGQTIYVGFHATSTDKFRLLFDNVVSDSAPTIAPDCPGLASPADNATNIDNNATTLIWTAPTTGGSVSYYELYMDTNTTPSTKIGNYVNPTAAFGTATNNPILAGTKYYWRVVAVNSAGNSTGCSTVYNFTTKANPLSPYCNGSLTFSGGIEPITSVVFSDMTNSSAATSTASHEDYTTKVATVEQSKTYSITLQGNTTGTYYDRFIVFIDWNKDGDFADAGETLFGTNATMLQLYNSTGIDGKTVTANITIPATATLGNTRMRIKKNYISASNANSTTHYLSPCFSSGTTAAATTGTSGYGQAEDYTLNIVSPTMSASEINKNKVYIYPNPFREILNISDIKHVKSISINDASGREVKSLAPSAELNLSSLKAGLYIVNLKMEDGSTKTFKTIKK</sequence>
<dbReference type="STRING" id="216903.SAMN05444371_0862"/>
<evidence type="ECO:0000313" key="4">
    <source>
        <dbReference type="EMBL" id="SHK02955.1"/>
    </source>
</evidence>
<dbReference type="Gene3D" id="2.60.40.10">
    <property type="entry name" value="Immunoglobulins"/>
    <property type="match status" value="1"/>
</dbReference>
<dbReference type="InterPro" id="IPR003961">
    <property type="entry name" value="FN3_dom"/>
</dbReference>
<protein>
    <submittedName>
        <fullName evidence="4">Por secretion system C-terminal sorting domain-containing protein</fullName>
    </submittedName>
</protein>
<dbReference type="InterPro" id="IPR026444">
    <property type="entry name" value="Secre_tail"/>
</dbReference>
<dbReference type="Pfam" id="PF07675">
    <property type="entry name" value="Cleaved_Adhesin"/>
    <property type="match status" value="1"/>
</dbReference>
<dbReference type="AlphaFoldDB" id="A0A1M6P4Q3"/>
<feature type="chain" id="PRO_5012387085" evidence="2">
    <location>
        <begin position="19"/>
        <end position="539"/>
    </location>
</feature>
<dbReference type="InterPro" id="IPR036116">
    <property type="entry name" value="FN3_sf"/>
</dbReference>
<dbReference type="RefSeq" id="WP_072996585.1">
    <property type="nucleotide sequence ID" value="NZ_FRAM01000001.1"/>
</dbReference>
<evidence type="ECO:0000313" key="5">
    <source>
        <dbReference type="Proteomes" id="UP000184498"/>
    </source>
</evidence>
<dbReference type="InterPro" id="IPR013783">
    <property type="entry name" value="Ig-like_fold"/>
</dbReference>
<name>A0A1M6P4Q3_9FLAO</name>
<reference evidence="5" key="1">
    <citation type="submission" date="2016-11" db="EMBL/GenBank/DDBJ databases">
        <authorList>
            <person name="Varghese N."/>
            <person name="Submissions S."/>
        </authorList>
    </citation>
    <scope>NUCLEOTIDE SEQUENCE [LARGE SCALE GENOMIC DNA]</scope>
    <source>
        <strain evidence="5">DSM 18016</strain>
    </source>
</reference>
<evidence type="ECO:0000256" key="2">
    <source>
        <dbReference type="SAM" id="SignalP"/>
    </source>
</evidence>
<dbReference type="EMBL" id="FRAM01000001">
    <property type="protein sequence ID" value="SHK02955.1"/>
    <property type="molecule type" value="Genomic_DNA"/>
</dbReference>
<keyword evidence="1 2" id="KW-0732">Signal</keyword>
<dbReference type="SUPFAM" id="SSF49265">
    <property type="entry name" value="Fibronectin type III"/>
    <property type="match status" value="1"/>
</dbReference>
<dbReference type="InterPro" id="IPR045474">
    <property type="entry name" value="GEVED"/>
</dbReference>
<dbReference type="Pfam" id="PF18962">
    <property type="entry name" value="Por_Secre_tail"/>
    <property type="match status" value="1"/>
</dbReference>
<feature type="signal peptide" evidence="2">
    <location>
        <begin position="1"/>
        <end position="18"/>
    </location>
</feature>
<accession>A0A1M6P4Q3</accession>
<dbReference type="OrthoDB" id="951108at2"/>
<proteinExistence type="predicted"/>